<dbReference type="EMBL" id="JACCBU010000001">
    <property type="protein sequence ID" value="NYE72129.1"/>
    <property type="molecule type" value="Genomic_DNA"/>
</dbReference>
<keyword evidence="1" id="KW-1133">Transmembrane helix</keyword>
<dbReference type="AlphaFoldDB" id="A0A7Y9I883"/>
<dbReference type="Proteomes" id="UP000569914">
    <property type="component" value="Unassembled WGS sequence"/>
</dbReference>
<evidence type="ECO:0000313" key="2">
    <source>
        <dbReference type="EMBL" id="NYE72129.1"/>
    </source>
</evidence>
<comment type="caution">
    <text evidence="2">The sequence shown here is derived from an EMBL/GenBank/DDBJ whole genome shotgun (WGS) entry which is preliminary data.</text>
</comment>
<accession>A0A7Y9I883</accession>
<feature type="transmembrane region" description="Helical" evidence="1">
    <location>
        <begin position="98"/>
        <end position="118"/>
    </location>
</feature>
<dbReference type="RefSeq" id="WP_179752745.1">
    <property type="nucleotide sequence ID" value="NZ_JACCBU010000001.1"/>
</dbReference>
<feature type="transmembrane region" description="Helical" evidence="1">
    <location>
        <begin position="173"/>
        <end position="194"/>
    </location>
</feature>
<keyword evidence="1" id="KW-0472">Membrane</keyword>
<organism evidence="2 3">
    <name type="scientific">Microlunatus parietis</name>
    <dbReference type="NCBI Taxonomy" id="682979"/>
    <lineage>
        <taxon>Bacteria</taxon>
        <taxon>Bacillati</taxon>
        <taxon>Actinomycetota</taxon>
        <taxon>Actinomycetes</taxon>
        <taxon>Propionibacteriales</taxon>
        <taxon>Propionibacteriaceae</taxon>
        <taxon>Microlunatus</taxon>
    </lineage>
</organism>
<feature type="transmembrane region" description="Helical" evidence="1">
    <location>
        <begin position="53"/>
        <end position="78"/>
    </location>
</feature>
<name>A0A7Y9I883_9ACTN</name>
<protein>
    <submittedName>
        <fullName evidence="2">Small-conductance mechanosensitive channel</fullName>
    </submittedName>
</protein>
<keyword evidence="1" id="KW-0812">Transmembrane</keyword>
<evidence type="ECO:0000313" key="3">
    <source>
        <dbReference type="Proteomes" id="UP000569914"/>
    </source>
</evidence>
<proteinExistence type="predicted"/>
<keyword evidence="3" id="KW-1185">Reference proteome</keyword>
<reference evidence="2 3" key="1">
    <citation type="submission" date="2020-07" db="EMBL/GenBank/DDBJ databases">
        <title>Sequencing the genomes of 1000 actinobacteria strains.</title>
        <authorList>
            <person name="Klenk H.-P."/>
        </authorList>
    </citation>
    <scope>NUCLEOTIDE SEQUENCE [LARGE SCALE GENOMIC DNA]</scope>
    <source>
        <strain evidence="2 3">DSM 22083</strain>
    </source>
</reference>
<sequence length="209" mass="22979">MINVPGERLPNMSPPSLALLALATVQICVVLLIRRPVRQWLDRPRPGMGVVAINTVILTVFLWHMSAAVLTVGSLHAIDMLPTPEAGSAVWFVWRVPWLLMLTATLAILVALFGPIEIRRSHRSRRRPRWPATARGPVAVRPWLRPLLAVVALAAIALALLDNSLVPRTEPATFGIPTLALVTYVTGATIQRLLRTTPPASPEHPRLLR</sequence>
<evidence type="ECO:0000256" key="1">
    <source>
        <dbReference type="SAM" id="Phobius"/>
    </source>
</evidence>
<feature type="transmembrane region" description="Helical" evidence="1">
    <location>
        <begin position="143"/>
        <end position="161"/>
    </location>
</feature>
<feature type="transmembrane region" description="Helical" evidence="1">
    <location>
        <begin position="12"/>
        <end position="33"/>
    </location>
</feature>
<gene>
    <name evidence="2" type="ORF">BKA15_003458</name>
</gene>